<feature type="compositionally biased region" description="Pro residues" evidence="7">
    <location>
        <begin position="343"/>
        <end position="357"/>
    </location>
</feature>
<dbReference type="Gene3D" id="3.40.50.300">
    <property type="entry name" value="P-loop containing nucleotide triphosphate hydrolases"/>
    <property type="match status" value="1"/>
</dbReference>
<dbReference type="SMART" id="SM00382">
    <property type="entry name" value="AAA"/>
    <property type="match status" value="1"/>
</dbReference>
<protein>
    <submittedName>
        <fullName evidence="11">ABC transporter ATP-binding protein</fullName>
    </submittedName>
</protein>
<keyword evidence="12" id="KW-1185">Reference proteome</keyword>
<comment type="caution">
    <text evidence="11">The sequence shown here is derived from an EMBL/GenBank/DDBJ whole genome shotgun (WGS) entry which is preliminary data.</text>
</comment>
<dbReference type="PROSITE" id="PS50929">
    <property type="entry name" value="ABC_TM1F"/>
    <property type="match status" value="1"/>
</dbReference>
<feature type="region of interest" description="Disordered" evidence="7">
    <location>
        <begin position="339"/>
        <end position="359"/>
    </location>
</feature>
<dbReference type="SUPFAM" id="SSF52540">
    <property type="entry name" value="P-loop containing nucleoside triphosphate hydrolases"/>
    <property type="match status" value="1"/>
</dbReference>
<keyword evidence="4 11" id="KW-0067">ATP-binding</keyword>
<dbReference type="SUPFAM" id="SSF90123">
    <property type="entry name" value="ABC transporter transmembrane region"/>
    <property type="match status" value="1"/>
</dbReference>
<evidence type="ECO:0000256" key="6">
    <source>
        <dbReference type="ARBA" id="ARBA00023136"/>
    </source>
</evidence>
<proteinExistence type="predicted"/>
<name>A0A5D3F9F1_9ACTN</name>
<feature type="region of interest" description="Disordered" evidence="7">
    <location>
        <begin position="1"/>
        <end position="21"/>
    </location>
</feature>
<dbReference type="EMBL" id="VSRQ01000008">
    <property type="protein sequence ID" value="TYK44300.1"/>
    <property type="molecule type" value="Genomic_DNA"/>
</dbReference>
<gene>
    <name evidence="11" type="ORF">FXF68_32960</name>
</gene>
<keyword evidence="2 8" id="KW-0812">Transmembrane</keyword>
<evidence type="ECO:0000256" key="1">
    <source>
        <dbReference type="ARBA" id="ARBA00004651"/>
    </source>
</evidence>
<evidence type="ECO:0000256" key="3">
    <source>
        <dbReference type="ARBA" id="ARBA00022741"/>
    </source>
</evidence>
<dbReference type="InterPro" id="IPR003593">
    <property type="entry name" value="AAA+_ATPase"/>
</dbReference>
<dbReference type="InterPro" id="IPR011527">
    <property type="entry name" value="ABC1_TM_dom"/>
</dbReference>
<feature type="transmembrane region" description="Helical" evidence="8">
    <location>
        <begin position="275"/>
        <end position="295"/>
    </location>
</feature>
<evidence type="ECO:0000256" key="5">
    <source>
        <dbReference type="ARBA" id="ARBA00022989"/>
    </source>
</evidence>
<feature type="transmembrane region" description="Helical" evidence="8">
    <location>
        <begin position="49"/>
        <end position="78"/>
    </location>
</feature>
<evidence type="ECO:0000256" key="4">
    <source>
        <dbReference type="ARBA" id="ARBA00022840"/>
    </source>
</evidence>
<keyword evidence="5 8" id="KW-1133">Transmembrane helix</keyword>
<feature type="transmembrane region" description="Helical" evidence="8">
    <location>
        <begin position="157"/>
        <end position="177"/>
    </location>
</feature>
<dbReference type="Proteomes" id="UP000323505">
    <property type="component" value="Unassembled WGS sequence"/>
</dbReference>
<dbReference type="PANTHER" id="PTHR24221:SF654">
    <property type="entry name" value="ATP-BINDING CASSETTE SUB-FAMILY B MEMBER 6"/>
    <property type="match status" value="1"/>
</dbReference>
<dbReference type="Gene3D" id="1.20.1560.10">
    <property type="entry name" value="ABC transporter type 1, transmembrane domain"/>
    <property type="match status" value="1"/>
</dbReference>
<feature type="domain" description="ABC transmembrane type-1" evidence="10">
    <location>
        <begin position="51"/>
        <end position="316"/>
    </location>
</feature>
<dbReference type="InterPro" id="IPR027417">
    <property type="entry name" value="P-loop_NTPase"/>
</dbReference>
<keyword evidence="6 8" id="KW-0472">Membrane</keyword>
<dbReference type="Pfam" id="PF00005">
    <property type="entry name" value="ABC_tran"/>
    <property type="match status" value="1"/>
</dbReference>
<dbReference type="GO" id="GO:0034040">
    <property type="term" value="F:ATPase-coupled lipid transmembrane transporter activity"/>
    <property type="evidence" value="ECO:0007669"/>
    <property type="project" value="TreeGrafter"/>
</dbReference>
<dbReference type="GO" id="GO:0005886">
    <property type="term" value="C:plasma membrane"/>
    <property type="evidence" value="ECO:0007669"/>
    <property type="project" value="UniProtKB-SubCell"/>
</dbReference>
<dbReference type="AlphaFoldDB" id="A0A5D3F9F1"/>
<organism evidence="11 12">
    <name type="scientific">Actinomadura decatromicini</name>
    <dbReference type="NCBI Taxonomy" id="2604572"/>
    <lineage>
        <taxon>Bacteria</taxon>
        <taxon>Bacillati</taxon>
        <taxon>Actinomycetota</taxon>
        <taxon>Actinomycetes</taxon>
        <taxon>Streptosporangiales</taxon>
        <taxon>Thermomonosporaceae</taxon>
        <taxon>Actinomadura</taxon>
    </lineage>
</organism>
<feature type="transmembrane region" description="Helical" evidence="8">
    <location>
        <begin position="84"/>
        <end position="105"/>
    </location>
</feature>
<sequence length="585" mass="60745">MTAPGAGRTPAPGAPLRQPAPGALLRQKGRTVTVAAVVRRDLTRGDPGLAALVAVAGGTAVGCRLAAPAALAAVVGALPGRAPVAAPLAVLAAVLLGGLAATAAADQGAAALSAAVTRRHRTALLRHALRMSPRDARFGDGELLTRFSTDAVAPGDLLASAISVALGGCAGVGALVALASVRWWLAALVVAELAAAFGVVRVFVRRASRAERRYQAARGDLAGRIVDAHRGARTIRACGTRDQERRRILVPLAELRSAGRASWAAQRQVTWRMGLIVPLQQVVLLTVLGFGLLTWRLDLGEVVAALAYARLALGLLDHTDELVDMARLGAGVRRLGEVLDRPAPGPAADPPRPPPPGGRGEIRFEDVLDGVTFTVPAGRHVAVVGRSGAGKSLLVAMVGRLAEPGPGRVLLDGVDVRDADPPALRREVVYAFAIPELFGPTVREAITAGLPDGAPGRAEDAARLARADGFVRRLPAGYDTPPGRAPLSGGELQRLGLARALARPGRVLVLDDATSSLDTATEAEVALAVRDAWRGRTALVVAHRPALAGAADLVAWLDGGRLRALRPHAEHWRDPEYRAIFQGDP</sequence>
<evidence type="ECO:0000256" key="8">
    <source>
        <dbReference type="SAM" id="Phobius"/>
    </source>
</evidence>
<dbReference type="InterPro" id="IPR039421">
    <property type="entry name" value="Type_1_exporter"/>
</dbReference>
<dbReference type="GO" id="GO:0005524">
    <property type="term" value="F:ATP binding"/>
    <property type="evidence" value="ECO:0007669"/>
    <property type="project" value="UniProtKB-KW"/>
</dbReference>
<evidence type="ECO:0000313" key="11">
    <source>
        <dbReference type="EMBL" id="TYK44300.1"/>
    </source>
</evidence>
<dbReference type="PROSITE" id="PS00211">
    <property type="entry name" value="ABC_TRANSPORTER_1"/>
    <property type="match status" value="1"/>
</dbReference>
<evidence type="ECO:0000313" key="12">
    <source>
        <dbReference type="Proteomes" id="UP000323505"/>
    </source>
</evidence>
<accession>A0A5D3F9F1</accession>
<feature type="domain" description="ABC transporter" evidence="9">
    <location>
        <begin position="333"/>
        <end position="584"/>
    </location>
</feature>
<comment type="subcellular location">
    <subcellularLocation>
        <location evidence="1">Cell membrane</location>
        <topology evidence="1">Multi-pass membrane protein</topology>
    </subcellularLocation>
</comment>
<dbReference type="GO" id="GO:0140359">
    <property type="term" value="F:ABC-type transporter activity"/>
    <property type="evidence" value="ECO:0007669"/>
    <property type="project" value="InterPro"/>
</dbReference>
<feature type="transmembrane region" description="Helical" evidence="8">
    <location>
        <begin position="183"/>
        <end position="204"/>
    </location>
</feature>
<evidence type="ECO:0000256" key="2">
    <source>
        <dbReference type="ARBA" id="ARBA00022692"/>
    </source>
</evidence>
<dbReference type="GO" id="GO:0016887">
    <property type="term" value="F:ATP hydrolysis activity"/>
    <property type="evidence" value="ECO:0007669"/>
    <property type="project" value="InterPro"/>
</dbReference>
<dbReference type="InterPro" id="IPR017871">
    <property type="entry name" value="ABC_transporter-like_CS"/>
</dbReference>
<evidence type="ECO:0000259" key="9">
    <source>
        <dbReference type="PROSITE" id="PS50893"/>
    </source>
</evidence>
<dbReference type="PROSITE" id="PS50893">
    <property type="entry name" value="ABC_TRANSPORTER_2"/>
    <property type="match status" value="1"/>
</dbReference>
<dbReference type="InterPro" id="IPR003439">
    <property type="entry name" value="ABC_transporter-like_ATP-bd"/>
</dbReference>
<dbReference type="Pfam" id="PF00664">
    <property type="entry name" value="ABC_membrane"/>
    <property type="match status" value="1"/>
</dbReference>
<evidence type="ECO:0000256" key="7">
    <source>
        <dbReference type="SAM" id="MobiDB-lite"/>
    </source>
</evidence>
<reference evidence="11 12" key="1">
    <citation type="submission" date="2019-08" db="EMBL/GenBank/DDBJ databases">
        <title>Actinomadura sp. nov. CYP1-5 isolated from mountain soil.</title>
        <authorList>
            <person name="Songsumanus A."/>
            <person name="Kuncharoen N."/>
            <person name="Kudo T."/>
            <person name="Yuki M."/>
            <person name="Igarashi Y."/>
            <person name="Tanasupawat S."/>
        </authorList>
    </citation>
    <scope>NUCLEOTIDE SEQUENCE [LARGE SCALE GENOMIC DNA]</scope>
    <source>
        <strain evidence="11 12">CYP1-5</strain>
    </source>
</reference>
<keyword evidence="3" id="KW-0547">Nucleotide-binding</keyword>
<feature type="compositionally biased region" description="Low complexity" evidence="7">
    <location>
        <begin position="1"/>
        <end position="15"/>
    </location>
</feature>
<dbReference type="PANTHER" id="PTHR24221">
    <property type="entry name" value="ATP-BINDING CASSETTE SUB-FAMILY B"/>
    <property type="match status" value="1"/>
</dbReference>
<evidence type="ECO:0000259" key="10">
    <source>
        <dbReference type="PROSITE" id="PS50929"/>
    </source>
</evidence>
<dbReference type="InterPro" id="IPR036640">
    <property type="entry name" value="ABC1_TM_sf"/>
</dbReference>